<organism evidence="3 4">
    <name type="scientific">Phormidium tenue NIES-30</name>
    <dbReference type="NCBI Taxonomy" id="549789"/>
    <lineage>
        <taxon>Bacteria</taxon>
        <taxon>Bacillati</taxon>
        <taxon>Cyanobacteriota</taxon>
        <taxon>Cyanophyceae</taxon>
        <taxon>Oscillatoriophycideae</taxon>
        <taxon>Oscillatoriales</taxon>
        <taxon>Oscillatoriaceae</taxon>
        <taxon>Phormidium</taxon>
    </lineage>
</organism>
<dbReference type="Proteomes" id="UP000185557">
    <property type="component" value="Unassembled WGS sequence"/>
</dbReference>
<dbReference type="AlphaFoldDB" id="A0A1U7J678"/>
<dbReference type="SMART" id="SM00327">
    <property type="entry name" value="VWA"/>
    <property type="match status" value="1"/>
</dbReference>
<evidence type="ECO:0000313" key="4">
    <source>
        <dbReference type="Proteomes" id="UP000185557"/>
    </source>
</evidence>
<dbReference type="SUPFAM" id="SSF53300">
    <property type="entry name" value="vWA-like"/>
    <property type="match status" value="1"/>
</dbReference>
<accession>A0A1U7J678</accession>
<proteinExistence type="predicted"/>
<name>A0A1U7J678_9CYAN</name>
<comment type="caution">
    <text evidence="3">The sequence shown here is derived from an EMBL/GenBank/DDBJ whole genome shotgun (WGS) entry which is preliminary data.</text>
</comment>
<dbReference type="PANTHER" id="PTHR10579">
    <property type="entry name" value="CALCIUM-ACTIVATED CHLORIDE CHANNEL REGULATOR"/>
    <property type="match status" value="1"/>
</dbReference>
<dbReference type="InterPro" id="IPR051266">
    <property type="entry name" value="CLCR"/>
</dbReference>
<dbReference type="EMBL" id="MRCG01000006">
    <property type="protein sequence ID" value="OKH48395.1"/>
    <property type="molecule type" value="Genomic_DNA"/>
</dbReference>
<evidence type="ECO:0000256" key="1">
    <source>
        <dbReference type="SAM" id="MobiDB-lite"/>
    </source>
</evidence>
<feature type="domain" description="VWFA" evidence="2">
    <location>
        <begin position="49"/>
        <end position="221"/>
    </location>
</feature>
<evidence type="ECO:0000259" key="2">
    <source>
        <dbReference type="PROSITE" id="PS50234"/>
    </source>
</evidence>
<sequence length="424" mass="45956">MTQAKPALPTVELIPLHGAIVTQQPMTLDVLVRITPPAVTLKADRVPLNLSLAIDRSGSMQGQKMHYAREAARFAVENLLPCDRISVVLFDDRIETLVPSTLATDKNTLLEKLSHVHSRGSTALHAGWVEGGVQVSQYLNPAQLNRVIVLSDGLANVGETRPDAIANDVHGLAQRGVSTTTLGIGNDYSEDLLAAMARSGDGNFFHIESADQLPTIFETELSGLAATLGQRVSLGIKPGNGVTVMDVLNDFDMTDTRRYKLPNLMVGSQVQVVVRLQVPALERSDELMQVRLAWDDAEQPGRQVLRAGLELPLVNSEQFSDFPADASVQEQVALLMAARARREAVQYSDQGNYAAASLSLANARVAMACMAPSEALLEEQSILEDLEADYQSGNVASARKKAFSQSYNLSRTGQSKPRRSMDSK</sequence>
<protein>
    <recommendedName>
        <fullName evidence="2">VWFA domain-containing protein</fullName>
    </recommendedName>
</protein>
<dbReference type="Gene3D" id="3.40.50.410">
    <property type="entry name" value="von Willebrand factor, type A domain"/>
    <property type="match status" value="1"/>
</dbReference>
<gene>
    <name evidence="3" type="ORF">NIES30_10230</name>
</gene>
<feature type="compositionally biased region" description="Polar residues" evidence="1">
    <location>
        <begin position="403"/>
        <end position="415"/>
    </location>
</feature>
<dbReference type="PROSITE" id="PS50234">
    <property type="entry name" value="VWFA"/>
    <property type="match status" value="1"/>
</dbReference>
<dbReference type="InterPro" id="IPR002035">
    <property type="entry name" value="VWF_A"/>
</dbReference>
<evidence type="ECO:0000313" key="3">
    <source>
        <dbReference type="EMBL" id="OKH48395.1"/>
    </source>
</evidence>
<keyword evidence="4" id="KW-1185">Reference proteome</keyword>
<feature type="region of interest" description="Disordered" evidence="1">
    <location>
        <begin position="400"/>
        <end position="424"/>
    </location>
</feature>
<dbReference type="InterPro" id="IPR036465">
    <property type="entry name" value="vWFA_dom_sf"/>
</dbReference>
<dbReference type="PANTHER" id="PTHR10579:SF43">
    <property type="entry name" value="ZINC FINGER (C3HC4-TYPE RING FINGER) FAMILY PROTEIN"/>
    <property type="match status" value="1"/>
</dbReference>
<dbReference type="OrthoDB" id="571198at2"/>
<dbReference type="STRING" id="549789.NIES30_10230"/>
<reference evidence="3 4" key="1">
    <citation type="submission" date="2016-11" db="EMBL/GenBank/DDBJ databases">
        <title>Draft Genome Sequences of Nine Cyanobacterial Strains from Diverse Habitats.</title>
        <authorList>
            <person name="Zhu T."/>
            <person name="Hou S."/>
            <person name="Lu X."/>
            <person name="Hess W.R."/>
        </authorList>
    </citation>
    <scope>NUCLEOTIDE SEQUENCE [LARGE SCALE GENOMIC DNA]</scope>
    <source>
        <strain evidence="3 4">NIES-30</strain>
    </source>
</reference>
<dbReference type="RefSeq" id="WP_073608323.1">
    <property type="nucleotide sequence ID" value="NZ_MRCG01000006.1"/>
</dbReference>
<dbReference type="Pfam" id="PF00092">
    <property type="entry name" value="VWA"/>
    <property type="match status" value="1"/>
</dbReference>